<protein>
    <submittedName>
        <fullName evidence="2">ANKMY1 isoform 24</fullName>
    </submittedName>
</protein>
<evidence type="ECO:0000313" key="3">
    <source>
        <dbReference type="Proteomes" id="UP000236370"/>
    </source>
</evidence>
<evidence type="ECO:0000313" key="2">
    <source>
        <dbReference type="EMBL" id="PNI15586.1"/>
    </source>
</evidence>
<accession>A0A2J8IYJ8</accession>
<comment type="caution">
    <text evidence="2">The sequence shown here is derived from an EMBL/GenBank/DDBJ whole genome shotgun (WGS) entry which is preliminary data.</text>
</comment>
<evidence type="ECO:0000256" key="1">
    <source>
        <dbReference type="SAM" id="MobiDB-lite"/>
    </source>
</evidence>
<dbReference type="Proteomes" id="UP000236370">
    <property type="component" value="Unassembled WGS sequence"/>
</dbReference>
<dbReference type="EMBL" id="NBAG03000554">
    <property type="protein sequence ID" value="PNI15586.1"/>
    <property type="molecule type" value="Genomic_DNA"/>
</dbReference>
<proteinExistence type="predicted"/>
<organism evidence="2 3">
    <name type="scientific">Pan troglodytes</name>
    <name type="common">Chimpanzee</name>
    <dbReference type="NCBI Taxonomy" id="9598"/>
    <lineage>
        <taxon>Eukaryota</taxon>
        <taxon>Metazoa</taxon>
        <taxon>Chordata</taxon>
        <taxon>Craniata</taxon>
        <taxon>Vertebrata</taxon>
        <taxon>Euteleostomi</taxon>
        <taxon>Mammalia</taxon>
        <taxon>Eutheria</taxon>
        <taxon>Euarchontoglires</taxon>
        <taxon>Primates</taxon>
        <taxon>Haplorrhini</taxon>
        <taxon>Catarrhini</taxon>
        <taxon>Hominidae</taxon>
        <taxon>Pan</taxon>
    </lineage>
</organism>
<gene>
    <name evidence="2" type="ORF">CK820_G0052005</name>
</gene>
<name>A0A2J8IYJ8_PANTR</name>
<dbReference type="AlphaFoldDB" id="A0A2J8IYJ8"/>
<sequence>MEGAHASLSLEDEVSGAGSPQRPLEGKGGETPAAEEPGSLKNYAVFATRDVSAAPEKEEEEAEGPLRAQDLRES</sequence>
<feature type="region of interest" description="Disordered" evidence="1">
    <location>
        <begin position="1"/>
        <end position="74"/>
    </location>
</feature>
<feature type="non-terminal residue" evidence="2">
    <location>
        <position position="74"/>
    </location>
</feature>
<reference evidence="2 3" key="1">
    <citation type="submission" date="2017-12" db="EMBL/GenBank/DDBJ databases">
        <title>High-resolution comparative analysis of great ape genomes.</title>
        <authorList>
            <person name="Pollen A."/>
            <person name="Hastie A."/>
            <person name="Hormozdiari F."/>
            <person name="Dougherty M."/>
            <person name="Liu R."/>
            <person name="Chaisson M."/>
            <person name="Hoppe E."/>
            <person name="Hill C."/>
            <person name="Pang A."/>
            <person name="Hillier L."/>
            <person name="Baker C."/>
            <person name="Armstrong J."/>
            <person name="Shendure J."/>
            <person name="Paten B."/>
            <person name="Wilson R."/>
            <person name="Chao H."/>
            <person name="Schneider V."/>
            <person name="Ventura M."/>
            <person name="Kronenberg Z."/>
            <person name="Murali S."/>
            <person name="Gordon D."/>
            <person name="Cantsilieris S."/>
            <person name="Munson K."/>
            <person name="Nelson B."/>
            <person name="Raja A."/>
            <person name="Underwood J."/>
            <person name="Diekhans M."/>
            <person name="Fiddes I."/>
            <person name="Haussler D."/>
            <person name="Eichler E."/>
        </authorList>
    </citation>
    <scope>NUCLEOTIDE SEQUENCE [LARGE SCALE GENOMIC DNA]</scope>
    <source>
        <strain evidence="2">Yerkes chimp pedigree #C0471</strain>
    </source>
</reference>